<comment type="caution">
    <text evidence="1">The sequence shown here is derived from an EMBL/GenBank/DDBJ whole genome shotgun (WGS) entry which is preliminary data.</text>
</comment>
<accession>A0ABW6T4V3</accession>
<sequence>MTRGKPWRARSSDPPTTVHAFCDRVDSKDESLPFLASIRIEWFRDRDSVERVSSPRAAAHAIRGIIEGVTQKRSVLRARAVEDEIFVDLSHRLPLRVGGLVVSNVVVALTVDDEVIDAAQKAEHLRREIELDELARRQARGRYDFLRDVIMANPGTAWLYSSIDLPDRIGKPPGGDYSELVRRVVEWHPKSRWVVVAQILHEFLENLSESGRRDLITVLRGAIETLGTEAQAVRFEQAIAMRETLDHMVDFDSSDVTS</sequence>
<organism evidence="1 2">
    <name type="scientific">Microtetraspora malaysiensis</name>
    <dbReference type="NCBI Taxonomy" id="161358"/>
    <lineage>
        <taxon>Bacteria</taxon>
        <taxon>Bacillati</taxon>
        <taxon>Actinomycetota</taxon>
        <taxon>Actinomycetes</taxon>
        <taxon>Streptosporangiales</taxon>
        <taxon>Streptosporangiaceae</taxon>
        <taxon>Microtetraspora</taxon>
    </lineage>
</organism>
<dbReference type="RefSeq" id="WP_387418492.1">
    <property type="nucleotide sequence ID" value="NZ_JBIASD010000094.1"/>
</dbReference>
<dbReference type="Proteomes" id="UP001602013">
    <property type="component" value="Unassembled WGS sequence"/>
</dbReference>
<proteinExistence type="predicted"/>
<keyword evidence="2" id="KW-1185">Reference proteome</keyword>
<reference evidence="1 2" key="1">
    <citation type="submission" date="2024-10" db="EMBL/GenBank/DDBJ databases">
        <title>The Natural Products Discovery Center: Release of the First 8490 Sequenced Strains for Exploring Actinobacteria Biosynthetic Diversity.</title>
        <authorList>
            <person name="Kalkreuter E."/>
            <person name="Kautsar S.A."/>
            <person name="Yang D."/>
            <person name="Bader C.D."/>
            <person name="Teijaro C.N."/>
            <person name="Fluegel L."/>
            <person name="Davis C.M."/>
            <person name="Simpson J.R."/>
            <person name="Lauterbach L."/>
            <person name="Steele A.D."/>
            <person name="Gui C."/>
            <person name="Meng S."/>
            <person name="Li G."/>
            <person name="Viehrig K."/>
            <person name="Ye F."/>
            <person name="Su P."/>
            <person name="Kiefer A.F."/>
            <person name="Nichols A."/>
            <person name="Cepeda A.J."/>
            <person name="Yan W."/>
            <person name="Fan B."/>
            <person name="Jiang Y."/>
            <person name="Adhikari A."/>
            <person name="Zheng C.-J."/>
            <person name="Schuster L."/>
            <person name="Cowan T.M."/>
            <person name="Smanski M.J."/>
            <person name="Chevrette M.G."/>
            <person name="De Carvalho L.P.S."/>
            <person name="Shen B."/>
        </authorList>
    </citation>
    <scope>NUCLEOTIDE SEQUENCE [LARGE SCALE GENOMIC DNA]</scope>
    <source>
        <strain evidence="1 2">NPDC002173</strain>
    </source>
</reference>
<gene>
    <name evidence="1" type="ORF">ACFYXI_43350</name>
</gene>
<evidence type="ECO:0000313" key="2">
    <source>
        <dbReference type="Proteomes" id="UP001602013"/>
    </source>
</evidence>
<evidence type="ECO:0000313" key="1">
    <source>
        <dbReference type="EMBL" id="MFF3672326.1"/>
    </source>
</evidence>
<protein>
    <submittedName>
        <fullName evidence="1">Uncharacterized protein</fullName>
    </submittedName>
</protein>
<name>A0ABW6T4V3_9ACTN</name>
<dbReference type="EMBL" id="JBIASD010000094">
    <property type="protein sequence ID" value="MFF3672326.1"/>
    <property type="molecule type" value="Genomic_DNA"/>
</dbReference>